<reference evidence="1" key="1">
    <citation type="submission" date="2019-08" db="EMBL/GenBank/DDBJ databases">
        <authorList>
            <person name="Kucharzyk K."/>
            <person name="Murdoch R.W."/>
            <person name="Higgins S."/>
            <person name="Loffler F."/>
        </authorList>
    </citation>
    <scope>NUCLEOTIDE SEQUENCE</scope>
</reference>
<accession>A0A645FD11</accession>
<gene>
    <name evidence="1" type="ORF">SDC9_158550</name>
</gene>
<protein>
    <submittedName>
        <fullName evidence="1">Uncharacterized protein</fullName>
    </submittedName>
</protein>
<comment type="caution">
    <text evidence="1">The sequence shown here is derived from an EMBL/GenBank/DDBJ whole genome shotgun (WGS) entry which is preliminary data.</text>
</comment>
<organism evidence="1">
    <name type="scientific">bioreactor metagenome</name>
    <dbReference type="NCBI Taxonomy" id="1076179"/>
    <lineage>
        <taxon>unclassified sequences</taxon>
        <taxon>metagenomes</taxon>
        <taxon>ecological metagenomes</taxon>
    </lineage>
</organism>
<name>A0A645FD11_9ZZZZ</name>
<sequence length="160" mass="16997">MAGTRGERAALPPPCHPGIDQFRVARQAILRAEAQSFHDAGAETFEHDICVVGQPLYQLLRIRVLEIDAQGFFPPIGDGLAPPAKQLRGEGAAGTLQQGDVRAHVGEQHAAKGAGADAGEFDDLDAGQRAVLSGLCVCFFHDVSRGLRGEVSWSNVKGLF</sequence>
<evidence type="ECO:0000313" key="1">
    <source>
        <dbReference type="EMBL" id="MPN11249.1"/>
    </source>
</evidence>
<dbReference type="EMBL" id="VSSQ01057446">
    <property type="protein sequence ID" value="MPN11249.1"/>
    <property type="molecule type" value="Genomic_DNA"/>
</dbReference>
<proteinExistence type="predicted"/>
<dbReference type="AlphaFoldDB" id="A0A645FD11"/>